<evidence type="ECO:0000313" key="3">
    <source>
        <dbReference type="EMBL" id="MBC3538391.1"/>
    </source>
</evidence>
<feature type="chain" id="PRO_5047248543" evidence="1">
    <location>
        <begin position="22"/>
        <end position="179"/>
    </location>
</feature>
<keyword evidence="1" id="KW-0732">Signal</keyword>
<protein>
    <submittedName>
        <fullName evidence="3">DUF4142 domain-containing protein</fullName>
    </submittedName>
</protein>
<dbReference type="Proteomes" id="UP000659698">
    <property type="component" value="Unassembled WGS sequence"/>
</dbReference>
<organism evidence="3 4">
    <name type="scientific">Rufibacter sediminis</name>
    <dbReference type="NCBI Taxonomy" id="2762756"/>
    <lineage>
        <taxon>Bacteria</taxon>
        <taxon>Pseudomonadati</taxon>
        <taxon>Bacteroidota</taxon>
        <taxon>Cytophagia</taxon>
        <taxon>Cytophagales</taxon>
        <taxon>Hymenobacteraceae</taxon>
        <taxon>Rufibacter</taxon>
    </lineage>
</organism>
<sequence length="179" mass="19925">MKKTNVWMLFWALFVSSTVLVSCSDDDDDAMDQDKARVATFFQNAAQSDMFEIQTGQMAKVKGSTAEVRTFGAMLETDHTASSQKITTMAAQRNITLSPTPPAPKKAIIDRLTGESGLTFDKDFATVQVQAHQEAITLYETADREIMDTEVQTFIDATLPILRMHLQHAQTLKTAVDRM</sequence>
<accession>A0ABR6VMN3</accession>
<evidence type="ECO:0000259" key="2">
    <source>
        <dbReference type="Pfam" id="PF13628"/>
    </source>
</evidence>
<name>A0ABR6VMN3_9BACT</name>
<gene>
    <name evidence="3" type="ORF">H7U12_01785</name>
</gene>
<dbReference type="PANTHER" id="PTHR38593">
    <property type="entry name" value="BLR2558 PROTEIN"/>
    <property type="match status" value="1"/>
</dbReference>
<proteinExistence type="predicted"/>
<dbReference type="PROSITE" id="PS51257">
    <property type="entry name" value="PROKAR_LIPOPROTEIN"/>
    <property type="match status" value="1"/>
</dbReference>
<evidence type="ECO:0000313" key="4">
    <source>
        <dbReference type="Proteomes" id="UP000659698"/>
    </source>
</evidence>
<dbReference type="EMBL" id="JACOAF010000004">
    <property type="protein sequence ID" value="MBC3538391.1"/>
    <property type="molecule type" value="Genomic_DNA"/>
</dbReference>
<evidence type="ECO:0000256" key="1">
    <source>
        <dbReference type="SAM" id="SignalP"/>
    </source>
</evidence>
<feature type="signal peptide" evidence="1">
    <location>
        <begin position="1"/>
        <end position="21"/>
    </location>
</feature>
<feature type="domain" description="DUF4142" evidence="2">
    <location>
        <begin position="39"/>
        <end position="172"/>
    </location>
</feature>
<comment type="caution">
    <text evidence="3">The sequence shown here is derived from an EMBL/GenBank/DDBJ whole genome shotgun (WGS) entry which is preliminary data.</text>
</comment>
<dbReference type="InterPro" id="IPR012347">
    <property type="entry name" value="Ferritin-like"/>
</dbReference>
<dbReference type="RefSeq" id="WP_186631958.1">
    <property type="nucleotide sequence ID" value="NZ_JACOAF010000004.1"/>
</dbReference>
<dbReference type="Pfam" id="PF13628">
    <property type="entry name" value="DUF4142"/>
    <property type="match status" value="1"/>
</dbReference>
<keyword evidence="4" id="KW-1185">Reference proteome</keyword>
<dbReference type="InterPro" id="IPR025419">
    <property type="entry name" value="DUF4142"/>
</dbReference>
<reference evidence="3 4" key="1">
    <citation type="journal article" date="2019" name="Int. J. Syst. Evol. Microbiol.">
        <title>Rufibacter sediminis sp. nov., isolated from freshwater lake sediment.</title>
        <authorList>
            <person name="Qu J.H."/>
            <person name="Zhang L.J."/>
            <person name="Fu Y.H."/>
            <person name="Li H.F."/>
        </authorList>
    </citation>
    <scope>NUCLEOTIDE SEQUENCE [LARGE SCALE GENOMIC DNA]</scope>
    <source>
        <strain evidence="3 4">H-1</strain>
    </source>
</reference>
<dbReference type="Gene3D" id="1.20.1260.10">
    <property type="match status" value="1"/>
</dbReference>
<dbReference type="PANTHER" id="PTHR38593:SF1">
    <property type="entry name" value="BLR2558 PROTEIN"/>
    <property type="match status" value="1"/>
</dbReference>